<dbReference type="Proteomes" id="UP000824070">
    <property type="component" value="Unassembled WGS sequence"/>
</dbReference>
<reference evidence="1" key="1">
    <citation type="submission" date="2020-10" db="EMBL/GenBank/DDBJ databases">
        <authorList>
            <person name="Gilroy R."/>
        </authorList>
    </citation>
    <scope>NUCLEOTIDE SEQUENCE</scope>
    <source>
        <strain evidence="1">ChiGjej1B1-22543</strain>
    </source>
</reference>
<dbReference type="EMBL" id="DVMV01000007">
    <property type="protein sequence ID" value="HIU44795.1"/>
    <property type="molecule type" value="Genomic_DNA"/>
</dbReference>
<gene>
    <name evidence="1" type="ORF">IAC52_00645</name>
</gene>
<reference evidence="1" key="2">
    <citation type="journal article" date="2021" name="PeerJ">
        <title>Extensive microbial diversity within the chicken gut microbiome revealed by metagenomics and culture.</title>
        <authorList>
            <person name="Gilroy R."/>
            <person name="Ravi A."/>
            <person name="Getino M."/>
            <person name="Pursley I."/>
            <person name="Horton D.L."/>
            <person name="Alikhan N.F."/>
            <person name="Baker D."/>
            <person name="Gharbi K."/>
            <person name="Hall N."/>
            <person name="Watson M."/>
            <person name="Adriaenssens E.M."/>
            <person name="Foster-Nyarko E."/>
            <person name="Jarju S."/>
            <person name="Secka A."/>
            <person name="Antonio M."/>
            <person name="Oren A."/>
            <person name="Chaudhuri R.R."/>
            <person name="La Ragione R."/>
            <person name="Hildebrand F."/>
            <person name="Pallen M.J."/>
        </authorList>
    </citation>
    <scope>NUCLEOTIDE SEQUENCE</scope>
    <source>
        <strain evidence="1">ChiGjej1B1-22543</strain>
    </source>
</reference>
<accession>A0A9D1S227</accession>
<dbReference type="AlphaFoldDB" id="A0A9D1S227"/>
<proteinExistence type="predicted"/>
<protein>
    <submittedName>
        <fullName evidence="1">Uncharacterized protein</fullName>
    </submittedName>
</protein>
<evidence type="ECO:0000313" key="1">
    <source>
        <dbReference type="EMBL" id="HIU44795.1"/>
    </source>
</evidence>
<name>A0A9D1S227_9FIRM</name>
<organism evidence="1 2">
    <name type="scientific">Candidatus Alloenteromonas pullicola</name>
    <dbReference type="NCBI Taxonomy" id="2840784"/>
    <lineage>
        <taxon>Bacteria</taxon>
        <taxon>Bacillati</taxon>
        <taxon>Bacillota</taxon>
        <taxon>Bacillota incertae sedis</taxon>
        <taxon>Candidatus Alloenteromonas</taxon>
    </lineage>
</organism>
<evidence type="ECO:0000313" key="2">
    <source>
        <dbReference type="Proteomes" id="UP000824070"/>
    </source>
</evidence>
<sequence>MLSACAPAKAEGLDTEEYIKLHSDGLECRIGDFLIVGESGGASLLQEEDGAAKLIGHYEDRDFTDEDFASLDRGASLEQAIKLLGCPRFQVSYGKSLAFGEEEGDVYQVNFDGEGKVESTEVHELLYYWGKADEGNPDLRVEDALRLPSALSMEELYRLIGLPNELTGSGLLFLLYSLEGGGWMWCNSDQPDFADRPGNLAVLVQTGKFVPEGKGLTKDNFSIDGASFSESGDSVSVKLGEEEATFPKAEFSVEAFQSIEAGQGLLSLVEALGMPSFGGSDPLCIQYCHERYVYTVELDEGMKAKRTYSSLYSRAYEYAFDHQGRKELRLSDLLSTSDLTSLFRVFGKPYWICGTFAAYVVESGAMVSINYPLGDAEVDFMPSVVLAASI</sequence>
<comment type="caution">
    <text evidence="1">The sequence shown here is derived from an EMBL/GenBank/DDBJ whole genome shotgun (WGS) entry which is preliminary data.</text>
</comment>